<evidence type="ECO:0000313" key="5">
    <source>
        <dbReference type="EMBL" id="MEK0171103.1"/>
    </source>
</evidence>
<dbReference type="EMBL" id="JBBLYY010000034">
    <property type="protein sequence ID" value="MEK0171103.1"/>
    <property type="molecule type" value="Genomic_DNA"/>
</dbReference>
<sequence length="140" mass="15153">MPTTTAAEQRADAKAQYNAYLAACPSQQLLARVSGKWVTLVLSALGSGPECDGDPRPMRYSELGRVLAGVSPKMLSQTLKSLERDGLVVRTATATVPVTVTYELTDLGLSLHGTVRQLKRWSEAHRDEVAAHQASFDSVR</sequence>
<keyword evidence="3" id="KW-0804">Transcription</keyword>
<dbReference type="PANTHER" id="PTHR33204">
    <property type="entry name" value="TRANSCRIPTIONAL REGULATOR, MARR FAMILY"/>
    <property type="match status" value="1"/>
</dbReference>
<dbReference type="SUPFAM" id="SSF46785">
    <property type="entry name" value="Winged helix' DNA-binding domain"/>
    <property type="match status" value="1"/>
</dbReference>
<feature type="domain" description="HTH hxlR-type" evidence="4">
    <location>
        <begin position="24"/>
        <end position="130"/>
    </location>
</feature>
<organism evidence="5 6">
    <name type="scientific">Curtobacterium citreum</name>
    <dbReference type="NCBI Taxonomy" id="2036"/>
    <lineage>
        <taxon>Bacteria</taxon>
        <taxon>Bacillati</taxon>
        <taxon>Actinomycetota</taxon>
        <taxon>Actinomycetes</taxon>
        <taxon>Micrococcales</taxon>
        <taxon>Microbacteriaceae</taxon>
        <taxon>Curtobacterium</taxon>
    </lineage>
</organism>
<protein>
    <submittedName>
        <fullName evidence="5">Helix-turn-helix domain-containing protein</fullName>
    </submittedName>
</protein>
<dbReference type="RefSeq" id="WP_340196116.1">
    <property type="nucleotide sequence ID" value="NZ_JBBKAP010000020.1"/>
</dbReference>
<comment type="caution">
    <text evidence="5">The sequence shown here is derived from an EMBL/GenBank/DDBJ whole genome shotgun (WGS) entry which is preliminary data.</text>
</comment>
<evidence type="ECO:0000256" key="1">
    <source>
        <dbReference type="ARBA" id="ARBA00023015"/>
    </source>
</evidence>
<dbReference type="PROSITE" id="PS51118">
    <property type="entry name" value="HTH_HXLR"/>
    <property type="match status" value="1"/>
</dbReference>
<proteinExistence type="predicted"/>
<dbReference type="PANTHER" id="PTHR33204:SF37">
    <property type="entry name" value="HTH-TYPE TRANSCRIPTIONAL REGULATOR YODB"/>
    <property type="match status" value="1"/>
</dbReference>
<name>A0ABU8Y8F6_9MICO</name>
<dbReference type="Proteomes" id="UP001370299">
    <property type="component" value="Unassembled WGS sequence"/>
</dbReference>
<dbReference type="InterPro" id="IPR036388">
    <property type="entry name" value="WH-like_DNA-bd_sf"/>
</dbReference>
<evidence type="ECO:0000259" key="4">
    <source>
        <dbReference type="PROSITE" id="PS51118"/>
    </source>
</evidence>
<keyword evidence="2" id="KW-0238">DNA-binding</keyword>
<dbReference type="Pfam" id="PF01638">
    <property type="entry name" value="HxlR"/>
    <property type="match status" value="1"/>
</dbReference>
<keyword evidence="1" id="KW-0805">Transcription regulation</keyword>
<dbReference type="InterPro" id="IPR036390">
    <property type="entry name" value="WH_DNA-bd_sf"/>
</dbReference>
<gene>
    <name evidence="5" type="ORF">WMN62_06435</name>
</gene>
<evidence type="ECO:0000256" key="2">
    <source>
        <dbReference type="ARBA" id="ARBA00023125"/>
    </source>
</evidence>
<evidence type="ECO:0000313" key="6">
    <source>
        <dbReference type="Proteomes" id="UP001370299"/>
    </source>
</evidence>
<dbReference type="Gene3D" id="1.10.10.10">
    <property type="entry name" value="Winged helix-like DNA-binding domain superfamily/Winged helix DNA-binding domain"/>
    <property type="match status" value="1"/>
</dbReference>
<keyword evidence="6" id="KW-1185">Reference proteome</keyword>
<reference evidence="5 6" key="1">
    <citation type="submission" date="2024-03" db="EMBL/GenBank/DDBJ databases">
        <title>Whole genomes of four grape xylem sap localized bacterial endophytes.</title>
        <authorList>
            <person name="Kumar G."/>
            <person name="Savka M.A."/>
        </authorList>
    </citation>
    <scope>NUCLEOTIDE SEQUENCE [LARGE SCALE GENOMIC DNA]</scope>
    <source>
        <strain evidence="5 6">RIT_GXS8</strain>
    </source>
</reference>
<evidence type="ECO:0000256" key="3">
    <source>
        <dbReference type="ARBA" id="ARBA00023163"/>
    </source>
</evidence>
<accession>A0ABU8Y8F6</accession>
<dbReference type="InterPro" id="IPR002577">
    <property type="entry name" value="HTH_HxlR"/>
</dbReference>